<evidence type="ECO:0000256" key="7">
    <source>
        <dbReference type="ARBA" id="ARBA00023163"/>
    </source>
</evidence>
<dbReference type="Pfam" id="PF00392">
    <property type="entry name" value="GntR"/>
    <property type="match status" value="1"/>
</dbReference>
<dbReference type="InterPro" id="IPR015421">
    <property type="entry name" value="PyrdxlP-dep_Trfase_major"/>
</dbReference>
<evidence type="ECO:0000259" key="8">
    <source>
        <dbReference type="PROSITE" id="PS50949"/>
    </source>
</evidence>
<dbReference type="Pfam" id="PF00155">
    <property type="entry name" value="Aminotran_1_2"/>
    <property type="match status" value="1"/>
</dbReference>
<comment type="cofactor">
    <cofactor evidence="1">
        <name>pyridoxal 5'-phosphate</name>
        <dbReference type="ChEBI" id="CHEBI:597326"/>
    </cofactor>
</comment>
<evidence type="ECO:0000256" key="4">
    <source>
        <dbReference type="ARBA" id="ARBA00022898"/>
    </source>
</evidence>
<dbReference type="Gene3D" id="1.10.10.10">
    <property type="entry name" value="Winged helix-like DNA-binding domain superfamily/Winged helix DNA-binding domain"/>
    <property type="match status" value="1"/>
</dbReference>
<keyword evidence="5" id="KW-0805">Transcription regulation</keyword>
<reference evidence="9" key="1">
    <citation type="submission" date="2021-04" db="EMBL/GenBank/DDBJ databases">
        <title>Complete Genome Sequences of Macrococcus spp. from dog and cattle.</title>
        <authorList>
            <person name="Schwendener S."/>
            <person name="Perreten V."/>
        </authorList>
    </citation>
    <scope>NUCLEOTIDE SEQUENCE</scope>
    <source>
        <strain evidence="9">Epi0143-OL</strain>
    </source>
</reference>
<protein>
    <submittedName>
        <fullName evidence="9">PLP-dependent aminotransferase family protein</fullName>
    </submittedName>
</protein>
<dbReference type="Proteomes" id="UP001057381">
    <property type="component" value="Chromosome"/>
</dbReference>
<dbReference type="AlphaFoldDB" id="A0A9Q9BVH6"/>
<dbReference type="InterPro" id="IPR051446">
    <property type="entry name" value="HTH_trans_reg/aminotransferase"/>
</dbReference>
<dbReference type="InterPro" id="IPR015424">
    <property type="entry name" value="PyrdxlP-dep_Trfase"/>
</dbReference>
<dbReference type="GO" id="GO:0003700">
    <property type="term" value="F:DNA-binding transcription factor activity"/>
    <property type="evidence" value="ECO:0007669"/>
    <property type="project" value="InterPro"/>
</dbReference>
<dbReference type="GO" id="GO:0008483">
    <property type="term" value="F:transaminase activity"/>
    <property type="evidence" value="ECO:0007669"/>
    <property type="project" value="UniProtKB-KW"/>
</dbReference>
<dbReference type="PROSITE" id="PS50949">
    <property type="entry name" value="HTH_GNTR"/>
    <property type="match status" value="1"/>
</dbReference>
<evidence type="ECO:0000256" key="3">
    <source>
        <dbReference type="ARBA" id="ARBA00022576"/>
    </source>
</evidence>
<dbReference type="EMBL" id="CP073809">
    <property type="protein sequence ID" value="UTH13718.1"/>
    <property type="molecule type" value="Genomic_DNA"/>
</dbReference>
<keyword evidence="6" id="KW-0238">DNA-binding</keyword>
<dbReference type="RefSeq" id="WP_254249940.1">
    <property type="nucleotide sequence ID" value="NZ_CP073809.1"/>
</dbReference>
<evidence type="ECO:0000256" key="5">
    <source>
        <dbReference type="ARBA" id="ARBA00023015"/>
    </source>
</evidence>
<keyword evidence="7" id="KW-0804">Transcription</keyword>
<dbReference type="GO" id="GO:0030170">
    <property type="term" value="F:pyridoxal phosphate binding"/>
    <property type="evidence" value="ECO:0007669"/>
    <property type="project" value="InterPro"/>
</dbReference>
<feature type="domain" description="HTH gntR-type" evidence="8">
    <location>
        <begin position="12"/>
        <end position="80"/>
    </location>
</feature>
<dbReference type="InterPro" id="IPR004839">
    <property type="entry name" value="Aminotransferase_I/II_large"/>
</dbReference>
<accession>A0A9Q9BVH6</accession>
<dbReference type="SUPFAM" id="SSF53383">
    <property type="entry name" value="PLP-dependent transferases"/>
    <property type="match status" value="1"/>
</dbReference>
<organism evidence="9 10">
    <name type="scientific">Macrococcus equipercicus</name>
    <dbReference type="NCBI Taxonomy" id="69967"/>
    <lineage>
        <taxon>Bacteria</taxon>
        <taxon>Bacillati</taxon>
        <taxon>Bacillota</taxon>
        <taxon>Bacilli</taxon>
        <taxon>Bacillales</taxon>
        <taxon>Staphylococcaceae</taxon>
        <taxon>Macrococcus</taxon>
    </lineage>
</organism>
<sequence>MEQLTYPLTGNDFLYQQLYQFIKDDILAGRLTFAEKLPSKRKLSQHLSISQTTVEIAYQQLQDEGFIYSKPKVGYFVEDIKTVNSAPKNSIELHLPSTIDHTLSLTIEDSHQAKFPFQLFRKYARDAFEVESSILLERGDAQGEPALRNEIRRYLYHSRGVHCTNEQIIIGSSTEQLFTLLTRLLPDATYLLENPGYPSIRKVLQYENKPFKTIDVDAEGIIVSEIHNQGNIVHVTPSHQFPTGAVLSAGRRTELLAWAGKNSGHYIIEDDYDSEFRYKGRPLKALQGMDNSHKVIYMSTFSKSIFPSIRMAYLVLPEPLLKRYQQLSNKPNITVPRHMQYIVTQFMQDGEFERNINRMRKIYKRKSELALSALAHYKEAINISGEFAGMHFIVEVKGNEDIRPIIDDMNIKISMLEDYMQCHKDKAFNKFILGFGGLEDAAIEEVITKLMKELV</sequence>
<dbReference type="KEGG" id="mequ:KFV11_10925"/>
<dbReference type="InterPro" id="IPR000524">
    <property type="entry name" value="Tscrpt_reg_HTH_GntR"/>
</dbReference>
<keyword evidence="3 9" id="KW-0032">Aminotransferase</keyword>
<evidence type="ECO:0000256" key="2">
    <source>
        <dbReference type="ARBA" id="ARBA00005384"/>
    </source>
</evidence>
<dbReference type="PRINTS" id="PR00035">
    <property type="entry name" value="HTHGNTR"/>
</dbReference>
<dbReference type="InterPro" id="IPR036388">
    <property type="entry name" value="WH-like_DNA-bd_sf"/>
</dbReference>
<keyword evidence="4" id="KW-0663">Pyridoxal phosphate</keyword>
<evidence type="ECO:0000313" key="10">
    <source>
        <dbReference type="Proteomes" id="UP001057381"/>
    </source>
</evidence>
<dbReference type="PANTHER" id="PTHR46577">
    <property type="entry name" value="HTH-TYPE TRANSCRIPTIONAL REGULATORY PROTEIN GABR"/>
    <property type="match status" value="1"/>
</dbReference>
<comment type="similarity">
    <text evidence="2">In the C-terminal section; belongs to the class-I pyridoxal-phosphate-dependent aminotransferase family.</text>
</comment>
<dbReference type="SMART" id="SM00345">
    <property type="entry name" value="HTH_GNTR"/>
    <property type="match status" value="1"/>
</dbReference>
<dbReference type="CDD" id="cd00609">
    <property type="entry name" value="AAT_like"/>
    <property type="match status" value="1"/>
</dbReference>
<keyword evidence="3 9" id="KW-0808">Transferase</keyword>
<evidence type="ECO:0000313" key="9">
    <source>
        <dbReference type="EMBL" id="UTH13718.1"/>
    </source>
</evidence>
<dbReference type="CDD" id="cd07377">
    <property type="entry name" value="WHTH_GntR"/>
    <property type="match status" value="1"/>
</dbReference>
<evidence type="ECO:0000256" key="1">
    <source>
        <dbReference type="ARBA" id="ARBA00001933"/>
    </source>
</evidence>
<gene>
    <name evidence="9" type="ORF">KFV11_10925</name>
</gene>
<dbReference type="SUPFAM" id="SSF46785">
    <property type="entry name" value="Winged helix' DNA-binding domain"/>
    <property type="match status" value="1"/>
</dbReference>
<dbReference type="GO" id="GO:0003677">
    <property type="term" value="F:DNA binding"/>
    <property type="evidence" value="ECO:0007669"/>
    <property type="project" value="UniProtKB-KW"/>
</dbReference>
<dbReference type="InterPro" id="IPR036390">
    <property type="entry name" value="WH_DNA-bd_sf"/>
</dbReference>
<dbReference type="Gene3D" id="3.40.640.10">
    <property type="entry name" value="Type I PLP-dependent aspartate aminotransferase-like (Major domain)"/>
    <property type="match status" value="1"/>
</dbReference>
<name>A0A9Q9BVH6_9STAP</name>
<dbReference type="PANTHER" id="PTHR46577:SF1">
    <property type="entry name" value="HTH-TYPE TRANSCRIPTIONAL REGULATORY PROTEIN GABR"/>
    <property type="match status" value="1"/>
</dbReference>
<evidence type="ECO:0000256" key="6">
    <source>
        <dbReference type="ARBA" id="ARBA00023125"/>
    </source>
</evidence>
<proteinExistence type="inferred from homology"/>